<keyword evidence="1 4" id="KW-0479">Metal-binding</keyword>
<dbReference type="EMBL" id="CAUJNA010000335">
    <property type="protein sequence ID" value="CAJ1375704.1"/>
    <property type="molecule type" value="Genomic_DNA"/>
</dbReference>
<evidence type="ECO:0000256" key="1">
    <source>
        <dbReference type="ARBA" id="ARBA00022723"/>
    </source>
</evidence>
<organism evidence="7 8">
    <name type="scientific">Effrenium voratum</name>
    <dbReference type="NCBI Taxonomy" id="2562239"/>
    <lineage>
        <taxon>Eukaryota</taxon>
        <taxon>Sar</taxon>
        <taxon>Alveolata</taxon>
        <taxon>Dinophyceae</taxon>
        <taxon>Suessiales</taxon>
        <taxon>Symbiodiniaceae</taxon>
        <taxon>Effrenium</taxon>
    </lineage>
</organism>
<dbReference type="PROSITE" id="PS50103">
    <property type="entry name" value="ZF_C3H1"/>
    <property type="match status" value="1"/>
</dbReference>
<dbReference type="SUPFAM" id="SSF90229">
    <property type="entry name" value="CCCH zinc finger"/>
    <property type="match status" value="1"/>
</dbReference>
<evidence type="ECO:0000256" key="5">
    <source>
        <dbReference type="SAM" id="MobiDB-lite"/>
    </source>
</evidence>
<dbReference type="AlphaFoldDB" id="A0AA36MKD9"/>
<proteinExistence type="predicted"/>
<feature type="compositionally biased region" description="Low complexity" evidence="5">
    <location>
        <begin position="100"/>
        <end position="112"/>
    </location>
</feature>
<feature type="region of interest" description="Disordered" evidence="5">
    <location>
        <begin position="1"/>
        <end position="21"/>
    </location>
</feature>
<dbReference type="InterPro" id="IPR041367">
    <property type="entry name" value="Znf-CCCH_4"/>
</dbReference>
<feature type="zinc finger region" description="C3H1-type" evidence="4">
    <location>
        <begin position="22"/>
        <end position="49"/>
    </location>
</feature>
<dbReference type="InterPro" id="IPR036855">
    <property type="entry name" value="Znf_CCCH_sf"/>
</dbReference>
<evidence type="ECO:0000256" key="3">
    <source>
        <dbReference type="ARBA" id="ARBA00022833"/>
    </source>
</evidence>
<evidence type="ECO:0000313" key="7">
    <source>
        <dbReference type="EMBL" id="CAJ1375704.1"/>
    </source>
</evidence>
<keyword evidence="2 4" id="KW-0863">Zinc-finger</keyword>
<dbReference type="GO" id="GO:0008270">
    <property type="term" value="F:zinc ion binding"/>
    <property type="evidence" value="ECO:0007669"/>
    <property type="project" value="UniProtKB-KW"/>
</dbReference>
<protein>
    <recommendedName>
        <fullName evidence="6">C3H1-type domain-containing protein</fullName>
    </recommendedName>
</protein>
<dbReference type="SMART" id="SM00356">
    <property type="entry name" value="ZnF_C3H1"/>
    <property type="match status" value="1"/>
</dbReference>
<comment type="caution">
    <text evidence="7">The sequence shown here is derived from an EMBL/GenBank/DDBJ whole genome shotgun (WGS) entry which is preliminary data.</text>
</comment>
<dbReference type="InterPro" id="IPR000571">
    <property type="entry name" value="Znf_CCCH"/>
</dbReference>
<sequence>MDARSNESAQARATSGSSHSGLRRTKMCKFFLVNRCARGRSCTFAHSPEELRDPLDFREGKAKEHRRSSADAEKAEEPSRPELELPRDFASGIVAPFRRGSSQSDAASAGASTEEEQVAPTTSLMGASRQEERRFEEVSEFQKQLLTTPAREAVYDEATGFHIRLRNTFLNAEAPEDAERQVLRRRSRSH</sequence>
<evidence type="ECO:0000259" key="6">
    <source>
        <dbReference type="PROSITE" id="PS50103"/>
    </source>
</evidence>
<keyword evidence="8" id="KW-1185">Reference proteome</keyword>
<keyword evidence="3 4" id="KW-0862">Zinc</keyword>
<evidence type="ECO:0000256" key="4">
    <source>
        <dbReference type="PROSITE-ProRule" id="PRU00723"/>
    </source>
</evidence>
<dbReference type="Gene3D" id="4.10.1000.10">
    <property type="entry name" value="Zinc finger, CCCH-type"/>
    <property type="match status" value="1"/>
</dbReference>
<name>A0AA36MKD9_9DINO</name>
<evidence type="ECO:0000313" key="8">
    <source>
        <dbReference type="Proteomes" id="UP001178507"/>
    </source>
</evidence>
<feature type="compositionally biased region" description="Basic and acidic residues" evidence="5">
    <location>
        <begin position="52"/>
        <end position="87"/>
    </location>
</feature>
<accession>A0AA36MKD9</accession>
<feature type="domain" description="C3H1-type" evidence="6">
    <location>
        <begin position="22"/>
        <end position="49"/>
    </location>
</feature>
<feature type="region of interest" description="Disordered" evidence="5">
    <location>
        <begin position="52"/>
        <end position="136"/>
    </location>
</feature>
<dbReference type="Proteomes" id="UP001178507">
    <property type="component" value="Unassembled WGS sequence"/>
</dbReference>
<feature type="compositionally biased region" description="Polar residues" evidence="5">
    <location>
        <begin position="1"/>
        <end position="20"/>
    </location>
</feature>
<dbReference type="Pfam" id="PF18044">
    <property type="entry name" value="zf-CCCH_4"/>
    <property type="match status" value="1"/>
</dbReference>
<gene>
    <name evidence="7" type="ORF">EVOR1521_LOCUS4928</name>
</gene>
<reference evidence="7" key="1">
    <citation type="submission" date="2023-08" db="EMBL/GenBank/DDBJ databases">
        <authorList>
            <person name="Chen Y."/>
            <person name="Shah S."/>
            <person name="Dougan E. K."/>
            <person name="Thang M."/>
            <person name="Chan C."/>
        </authorList>
    </citation>
    <scope>NUCLEOTIDE SEQUENCE</scope>
</reference>
<evidence type="ECO:0000256" key="2">
    <source>
        <dbReference type="ARBA" id="ARBA00022771"/>
    </source>
</evidence>